<dbReference type="EMBL" id="WMEU01000004">
    <property type="protein sequence ID" value="MYL54277.1"/>
    <property type="molecule type" value="Genomic_DNA"/>
</dbReference>
<keyword evidence="2" id="KW-1185">Reference proteome</keyword>
<evidence type="ECO:0000313" key="2">
    <source>
        <dbReference type="Proteomes" id="UP000466692"/>
    </source>
</evidence>
<evidence type="ECO:0000313" key="1">
    <source>
        <dbReference type="EMBL" id="MYL54277.1"/>
    </source>
</evidence>
<dbReference type="Proteomes" id="UP000466692">
    <property type="component" value="Unassembled WGS sequence"/>
</dbReference>
<protein>
    <submittedName>
        <fullName evidence="1">Diguanylate cyclase</fullName>
    </submittedName>
</protein>
<comment type="caution">
    <text evidence="1">The sequence shown here is derived from an EMBL/GenBank/DDBJ whole genome shotgun (WGS) entry which is preliminary data.</text>
</comment>
<gene>
    <name evidence="1" type="ORF">GLW08_13145</name>
</gene>
<organism evidence="1 2">
    <name type="scientific">Pontibacillus yanchengensis</name>
    <dbReference type="NCBI Taxonomy" id="462910"/>
    <lineage>
        <taxon>Bacteria</taxon>
        <taxon>Bacillati</taxon>
        <taxon>Bacillota</taxon>
        <taxon>Bacilli</taxon>
        <taxon>Bacillales</taxon>
        <taxon>Bacillaceae</taxon>
        <taxon>Pontibacillus</taxon>
    </lineage>
</organism>
<reference evidence="1" key="1">
    <citation type="submission" date="2019-11" db="EMBL/GenBank/DDBJ databases">
        <title>Genome sequences of 17 halophilic strains isolated from different environments.</title>
        <authorList>
            <person name="Furrow R.E."/>
        </authorList>
    </citation>
    <scope>NUCLEOTIDE SEQUENCE</scope>
    <source>
        <strain evidence="1">22510_22_Filter</strain>
    </source>
</reference>
<accession>A0ACC7VHU6</accession>
<proteinExistence type="predicted"/>
<name>A0ACC7VHU6_9BACI</name>
<sequence length="592" mass="68433">MRRLLRQLLKSFTRNIKGVMIMAFFLIFVMMVLIGTISFTGMERLSRVNHMASASYNVLMLMNSIEESINKVELEIWDHFSGNGWKSYVETSHGANAKFNMDDQQLNASMYSIGTLPWSVQVMQGSFTLNQKKHYKLIFDAKSTTTRPIQVLFENSIYYNKYQVATVNLMNDMKQYTIRFQMQNPTDQLVHIVFGFGQLPEMQLNDRHRIIIDNVTLIEEETGKELLNNGEFASKNVQLILEQTQNDFKQSIRSIQDSISDRPPQKELVNQLNKTLDQWLQENNQMIKELNMAMASSGNLNADQELQSFASITEATKSEITQLINQINEMEKQYLYNKKQEVVSIKRLVYGSLVIVVGISIILSLFIYLYFNRTIIRPIRWTSDWLKQMAEDDDSNMTRRDDLKESKVHLAISEIRQLYYHMIDYHKLLSDQVQIDGLTGLMNRRAFDQVIADWFDKKLPFSLILIDIDHFKNINDTYGHLIGDEVLKQLAQHLCAITNDRTLSFRYGGEEFGLLIREQDVGEAYVIAECLRHKVAEVQGPTGVSITISIGIAQYQTADDSSIPIIERTDTALYQSKLNGRNRTTVFDFDKD</sequence>